<protein>
    <submittedName>
        <fullName evidence="1">Uncharacterized protein</fullName>
    </submittedName>
</protein>
<sequence>MFFFYLGPNLFPQSLPKADKAQEDFAIIESQNRFIDNLNIGTGEQAGTAYNLPVGIKKIVGNIPFTLAITNVRFGNQYGKLTLLMKMRIPQSGSKQDKELLFGATDVKITNTGDLVGDVKLSLLNNIPLSLGNLGNVVFKGSLNDSTGRAESNTYVSLDCNGNFKELSIDADVILNQNTFSLVSDRSKPVTSSFKTVIHDWNDLIAEISLPAFEIKGAEGFEFSLSRATLDLSDLKNPISFTPDPQYFREYFTLPDPDLWRGLYVDRFTLTFPEQFKNKQSGQRIILEASHLLIDENGITGDITGKNILSLEYGDASGWGFSVEDFRLSLLANNIKGFGFGGQINIPISEKSQPRPYEAYISNNEYLFKVGLGENLSFDIFGQAQMRLDPTSYLLMQVKDRRFSPKLVLNGSMGIDKDGLKMEQVVFKKLAFATESPYFSVESVEYGGEVKLNNFPVTISDIRFKTANDLATLGFDIKVNLMQEKIAAGGRLELASQYTDGRWKFKGLNIGAIKLENTQLAGFSLDGEIRIEKDHPIYGNYFGGYIQATFGALSSGLKVGVTSVFGNKDFRYWYVEGQAEFKGTDIPVGPVFLNGFTGGAYYRMSPAVGSKLQAYAPDDKVSLGLKAGVSYHVGSKLALNGDALFEMNFLSSGGIKNIRFYGSAQFMSPLDMSGKLGKLGDMHKNAQAKVENISNSLTDKLPGNMSGSDITKKILPDLKLSGAINAYMAMDYDFPSKTFDADFRVMVYAPGGILRGTGNNNEAGWAKLHCSPQSWYIHVGTPNNPVGLKLGLGPLSLSTQSYFMLGDKLENPVVPKEVIDILGITPQEADYMKSPDLTAAGKGVAFGSRFSFDTGDMTFLILYARFMAGAGFDIMLRDMSNYACEGSNTPVGMDGWYANGQCYAYLSGELGVKIKLLFIKKKITVIKGSTAALLQARLPNPTWVGGQLAVRLNVLGGLIKANMKMKMSFGNDCKLVAINGDSSPLDMPLIADLTPYDKDTDVDVFLSPQATFNMPLGEPFDIEDDNGNIKSYRIKLADFYITDSKNQKVEGKVKMNKANDAATFESKEILPPYNDMKVSVSVNFEEYKGGSWSVVSQNGNIARESKEASFKTGGAPNYIPLTNISYCYPVVGQRNFFKEETNAGYVQLKKGQSYLFPDNFTYDANFSAKNGNMAKAAFRYSSSDSRINYSLPDIVNQTDYELVFAASTGGQTGQPSETRKTIGTLTDAEGESFSVDYMQQAAQKITKDGVLEVLKYPFRTSQYNTFGQKLSVLQLEPTSRYVNTDVRSLLLKSRDSYEAFDETELTGNGYTAGAPLISAEAAMDNDYYTKDIAPLVYNWYPQKGITITGRDVNEYGVPPSRAFPLYDGYLGYISGDAFNDFMSKILPFVYELPYYYSKDYYELRTKAVNSFDKGINMQPLMPLINSHFLFIRQGNYKTTFRYNLPGGKAGTTRQMDYINTLDWR</sequence>
<dbReference type="EMBL" id="JBHSGN010000045">
    <property type="protein sequence ID" value="MFC4673102.1"/>
    <property type="molecule type" value="Genomic_DNA"/>
</dbReference>
<keyword evidence="2" id="KW-1185">Reference proteome</keyword>
<comment type="caution">
    <text evidence="1">The sequence shown here is derived from an EMBL/GenBank/DDBJ whole genome shotgun (WGS) entry which is preliminary data.</text>
</comment>
<accession>A0ABV9KSQ0</accession>
<evidence type="ECO:0000313" key="1">
    <source>
        <dbReference type="EMBL" id="MFC4673102.1"/>
    </source>
</evidence>
<gene>
    <name evidence="1" type="ORF">ACFO6W_05310</name>
</gene>
<evidence type="ECO:0000313" key="2">
    <source>
        <dbReference type="Proteomes" id="UP001596023"/>
    </source>
</evidence>
<organism evidence="1 2">
    <name type="scientific">Dysgonomonas termitidis</name>
    <dbReference type="NCBI Taxonomy" id="1516126"/>
    <lineage>
        <taxon>Bacteria</taxon>
        <taxon>Pseudomonadati</taxon>
        <taxon>Bacteroidota</taxon>
        <taxon>Bacteroidia</taxon>
        <taxon>Bacteroidales</taxon>
        <taxon>Dysgonomonadaceae</taxon>
        <taxon>Dysgonomonas</taxon>
    </lineage>
</organism>
<reference evidence="2" key="1">
    <citation type="journal article" date="2019" name="Int. J. Syst. Evol. Microbiol.">
        <title>The Global Catalogue of Microorganisms (GCM) 10K type strain sequencing project: providing services to taxonomists for standard genome sequencing and annotation.</title>
        <authorList>
            <consortium name="The Broad Institute Genomics Platform"/>
            <consortium name="The Broad Institute Genome Sequencing Center for Infectious Disease"/>
            <person name="Wu L."/>
            <person name="Ma J."/>
        </authorList>
    </citation>
    <scope>NUCLEOTIDE SEQUENCE [LARGE SCALE GENOMIC DNA]</scope>
    <source>
        <strain evidence="2">CCUG 66188</strain>
    </source>
</reference>
<dbReference type="Proteomes" id="UP001596023">
    <property type="component" value="Unassembled WGS sequence"/>
</dbReference>
<proteinExistence type="predicted"/>
<name>A0ABV9KSQ0_9BACT</name>